<protein>
    <submittedName>
        <fullName evidence="2">Inovirus-type Gp2 protein</fullName>
    </submittedName>
</protein>
<evidence type="ECO:0000313" key="2">
    <source>
        <dbReference type="EMBL" id="MBC3935620.1"/>
    </source>
</evidence>
<evidence type="ECO:0000256" key="1">
    <source>
        <dbReference type="SAM" id="MobiDB-lite"/>
    </source>
</evidence>
<feature type="compositionally biased region" description="Basic and acidic residues" evidence="1">
    <location>
        <begin position="351"/>
        <end position="360"/>
    </location>
</feature>
<dbReference type="Proteomes" id="UP000612361">
    <property type="component" value="Unassembled WGS sequence"/>
</dbReference>
<accession>A0A923I3E4</accession>
<dbReference type="AlphaFoldDB" id="A0A923I3E4"/>
<dbReference type="RefSeq" id="WP_186881180.1">
    <property type="nucleotide sequence ID" value="NZ_JACOGG010000008.1"/>
</dbReference>
<sequence length="360" mass="42487">MTFFQSSNMGISATDTQNLFFSQQLASHSPTAMLSALEQFLLQVSLHQESDQCDGEYQKWLHLQFQYMPQYLKTLMTLPSEYEYSAYLNILADCCRMLELTRMRCILGTPSGQMLRKYEFVETRLTLQTFKELVWVIRGRYQTQIFRSAQAARRREINVRYQEYRQYVNTLFEQNDRLIVIRVDLGYSAEQAGKIDFEMASDDIDRLLANRRWNKLFDHQKGYIIKTEFGIEKGIHFHALFFFNGSERNGSSHVHLAQKIGDYWKEIITHGRGIYWNSNAQINDFVRLGNCGIGLIHWRDEKLRQNLLDHVLGYFFKDDQFFKPKGTGKYKLFRKGQYSSRGTKKLGRPRHGNDTVDRMF</sequence>
<reference evidence="2" key="1">
    <citation type="submission" date="2020-08" db="EMBL/GenBank/DDBJ databases">
        <title>Novel species isolated from subtropical streams in China.</title>
        <authorList>
            <person name="Lu H."/>
        </authorList>
    </citation>
    <scope>NUCLEOTIDE SEQUENCE</scope>
    <source>
        <strain evidence="2">CY7W</strain>
    </source>
</reference>
<dbReference type="EMBL" id="JACOGG010000008">
    <property type="protein sequence ID" value="MBC3935620.1"/>
    <property type="molecule type" value="Genomic_DNA"/>
</dbReference>
<feature type="region of interest" description="Disordered" evidence="1">
    <location>
        <begin position="340"/>
        <end position="360"/>
    </location>
</feature>
<evidence type="ECO:0000313" key="3">
    <source>
        <dbReference type="Proteomes" id="UP000612361"/>
    </source>
</evidence>
<comment type="caution">
    <text evidence="2">The sequence shown here is derived from an EMBL/GenBank/DDBJ whole genome shotgun (WGS) entry which is preliminary data.</text>
</comment>
<name>A0A923I3E4_9BURK</name>
<keyword evidence="3" id="KW-1185">Reference proteome</keyword>
<gene>
    <name evidence="2" type="ORF">H8K47_09625</name>
</gene>
<organism evidence="2 3">
    <name type="scientific">Undibacterium rugosum</name>
    <dbReference type="NCBI Taxonomy" id="2762291"/>
    <lineage>
        <taxon>Bacteria</taxon>
        <taxon>Pseudomonadati</taxon>
        <taxon>Pseudomonadota</taxon>
        <taxon>Betaproteobacteria</taxon>
        <taxon>Burkholderiales</taxon>
        <taxon>Oxalobacteraceae</taxon>
        <taxon>Undibacterium</taxon>
    </lineage>
</organism>
<proteinExistence type="predicted"/>